<feature type="binding site" evidence="5">
    <location>
        <position position="114"/>
    </location>
    <ligand>
        <name>ATP</name>
        <dbReference type="ChEBI" id="CHEBI:30616"/>
    </ligand>
</feature>
<keyword evidence="2" id="KW-0808">Transferase</keyword>
<keyword evidence="5" id="KW-0067">ATP-binding</keyword>
<keyword evidence="5" id="KW-0547">Nucleotide-binding</keyword>
<gene>
    <name evidence="7" type="ORF">JRO89_XS06G0181500</name>
</gene>
<evidence type="ECO:0000259" key="6">
    <source>
        <dbReference type="PROSITE" id="PS50011"/>
    </source>
</evidence>
<keyword evidence="4" id="KW-0449">Lipoprotein</keyword>
<dbReference type="InterPro" id="IPR000719">
    <property type="entry name" value="Prot_kinase_dom"/>
</dbReference>
<reference evidence="7 8" key="1">
    <citation type="submission" date="2021-02" db="EMBL/GenBank/DDBJ databases">
        <title>Plant Genome Project.</title>
        <authorList>
            <person name="Zhang R.-G."/>
        </authorList>
    </citation>
    <scope>NUCLEOTIDE SEQUENCE [LARGE SCALE GENOMIC DNA]</scope>
    <source>
        <tissue evidence="7">Leaves</tissue>
    </source>
</reference>
<keyword evidence="8" id="KW-1185">Reference proteome</keyword>
<evidence type="ECO:0000313" key="8">
    <source>
        <dbReference type="Proteomes" id="UP000827721"/>
    </source>
</evidence>
<dbReference type="PANTHER" id="PTHR47985">
    <property type="entry name" value="OS07G0668900 PROTEIN"/>
    <property type="match status" value="1"/>
</dbReference>
<organism evidence="7 8">
    <name type="scientific">Xanthoceras sorbifolium</name>
    <dbReference type="NCBI Taxonomy" id="99658"/>
    <lineage>
        <taxon>Eukaryota</taxon>
        <taxon>Viridiplantae</taxon>
        <taxon>Streptophyta</taxon>
        <taxon>Embryophyta</taxon>
        <taxon>Tracheophyta</taxon>
        <taxon>Spermatophyta</taxon>
        <taxon>Magnoliopsida</taxon>
        <taxon>eudicotyledons</taxon>
        <taxon>Gunneridae</taxon>
        <taxon>Pentapetalae</taxon>
        <taxon>rosids</taxon>
        <taxon>malvids</taxon>
        <taxon>Sapindales</taxon>
        <taxon>Sapindaceae</taxon>
        <taxon>Xanthoceroideae</taxon>
        <taxon>Xanthoceras</taxon>
    </lineage>
</organism>
<evidence type="ECO:0000256" key="3">
    <source>
        <dbReference type="ARBA" id="ARBA00023136"/>
    </source>
</evidence>
<evidence type="ECO:0000256" key="5">
    <source>
        <dbReference type="PROSITE-ProRule" id="PRU10141"/>
    </source>
</evidence>
<comment type="subcellular location">
    <subcellularLocation>
        <location evidence="1">Cell membrane</location>
        <topology evidence="1">Lipid-anchor</topology>
    </subcellularLocation>
</comment>
<keyword evidence="2" id="KW-0723">Serine/threonine-protein kinase</keyword>
<feature type="domain" description="Protein kinase" evidence="6">
    <location>
        <begin position="85"/>
        <end position="380"/>
    </location>
</feature>
<evidence type="ECO:0000256" key="4">
    <source>
        <dbReference type="ARBA" id="ARBA00023288"/>
    </source>
</evidence>
<proteinExistence type="predicted"/>
<evidence type="ECO:0000256" key="2">
    <source>
        <dbReference type="ARBA" id="ARBA00022527"/>
    </source>
</evidence>
<protein>
    <recommendedName>
        <fullName evidence="6">Protein kinase domain-containing protein</fullName>
    </recommendedName>
</protein>
<sequence>MNCYSCSPADGNYSFQRNANLYNNNDGDKCAPFVKIVSCKTDLCIEKFRKQQKRNIEAEILKVGEAKNTCIVFTYQELVAATNNFNPMCLVGEGGFGRVYKGYIDSIDQVVAVKQLDRNGNQGSREFFAEVLMLSLVQHQNLVNLIGYCVEGEQRILVYEYMPNGSLENHFLDLLPDKEPLDWTTRMKIAAGAVKGLEYLHDVADPPVIFRDFKASNILLDSEFNPKLSDFGLAKLGPTGGKDHVSTRVMGTYGYCAPEYVKTGQLTKMSDVYSFGVMFLELITGRSAIDQSRATEEQNLIRWVCSTHKISFLINFYLLIAGKAIVKGQEKFTLMADPLLEGKYPLKGLFQALAVAAMCIQEEANMRPIIGDVVTALEYLAKPDIDIVEKSAKEASIKNYRFVNSVKGGSVNGIRGL</sequence>
<evidence type="ECO:0000313" key="7">
    <source>
        <dbReference type="EMBL" id="KAH7569540.1"/>
    </source>
</evidence>
<dbReference type="Gene3D" id="1.10.510.10">
    <property type="entry name" value="Transferase(Phosphotransferase) domain 1"/>
    <property type="match status" value="1"/>
</dbReference>
<dbReference type="PROSITE" id="PS00107">
    <property type="entry name" value="PROTEIN_KINASE_ATP"/>
    <property type="match status" value="1"/>
</dbReference>
<dbReference type="InterPro" id="IPR017441">
    <property type="entry name" value="Protein_kinase_ATP_BS"/>
</dbReference>
<dbReference type="InterPro" id="IPR011009">
    <property type="entry name" value="Kinase-like_dom_sf"/>
</dbReference>
<dbReference type="CDD" id="cd14066">
    <property type="entry name" value="STKc_IRAK"/>
    <property type="match status" value="1"/>
</dbReference>
<keyword evidence="3" id="KW-0472">Membrane</keyword>
<keyword evidence="2" id="KW-0418">Kinase</keyword>
<dbReference type="PROSITE" id="PS50011">
    <property type="entry name" value="PROTEIN_KINASE_DOM"/>
    <property type="match status" value="1"/>
</dbReference>
<accession>A0ABQ8HYU2</accession>
<comment type="caution">
    <text evidence="7">The sequence shown here is derived from an EMBL/GenBank/DDBJ whole genome shotgun (WGS) entry which is preliminary data.</text>
</comment>
<dbReference type="SUPFAM" id="SSF56112">
    <property type="entry name" value="Protein kinase-like (PK-like)"/>
    <property type="match status" value="1"/>
</dbReference>
<dbReference type="Pfam" id="PF00069">
    <property type="entry name" value="Pkinase"/>
    <property type="match status" value="1"/>
</dbReference>
<dbReference type="EMBL" id="JAFEMO010000006">
    <property type="protein sequence ID" value="KAH7569540.1"/>
    <property type="molecule type" value="Genomic_DNA"/>
</dbReference>
<name>A0ABQ8HYU2_9ROSI</name>
<dbReference type="PANTHER" id="PTHR47985:SF37">
    <property type="entry name" value="PROTEIN KINASE SUPERFAMILY PROTEIN"/>
    <property type="match status" value="1"/>
</dbReference>
<dbReference type="Gene3D" id="3.30.200.20">
    <property type="entry name" value="Phosphorylase Kinase, domain 1"/>
    <property type="match status" value="1"/>
</dbReference>
<dbReference type="Proteomes" id="UP000827721">
    <property type="component" value="Unassembled WGS sequence"/>
</dbReference>
<evidence type="ECO:0000256" key="1">
    <source>
        <dbReference type="ARBA" id="ARBA00004193"/>
    </source>
</evidence>